<evidence type="ECO:0000256" key="5">
    <source>
        <dbReference type="ARBA" id="ARBA00023136"/>
    </source>
</evidence>
<evidence type="ECO:0000256" key="2">
    <source>
        <dbReference type="ARBA" id="ARBA00022475"/>
    </source>
</evidence>
<evidence type="ECO:0000256" key="1">
    <source>
        <dbReference type="ARBA" id="ARBA00004651"/>
    </source>
</evidence>
<feature type="transmembrane region" description="Helical" evidence="6">
    <location>
        <begin position="228"/>
        <end position="249"/>
    </location>
</feature>
<keyword evidence="5 6" id="KW-0472">Membrane</keyword>
<comment type="subcellular location">
    <subcellularLocation>
        <location evidence="1">Cell membrane</location>
        <topology evidence="1">Multi-pass membrane protein</topology>
    </subcellularLocation>
</comment>
<feature type="transmembrane region" description="Helical" evidence="6">
    <location>
        <begin position="188"/>
        <end position="207"/>
    </location>
</feature>
<organism evidence="7 8">
    <name type="scientific">Keguizhuia sedimenti</name>
    <dbReference type="NCBI Taxonomy" id="3064264"/>
    <lineage>
        <taxon>Bacteria</taxon>
        <taxon>Pseudomonadati</taxon>
        <taxon>Pseudomonadota</taxon>
        <taxon>Betaproteobacteria</taxon>
        <taxon>Burkholderiales</taxon>
        <taxon>Oxalobacteraceae</taxon>
        <taxon>Keguizhuia</taxon>
    </lineage>
</organism>
<feature type="transmembrane region" description="Helical" evidence="6">
    <location>
        <begin position="70"/>
        <end position="87"/>
    </location>
</feature>
<dbReference type="RefSeq" id="WP_338437951.1">
    <property type="nucleotide sequence ID" value="NZ_JAUYVH010000014.1"/>
</dbReference>
<feature type="transmembrane region" description="Helical" evidence="6">
    <location>
        <begin position="32"/>
        <end position="50"/>
    </location>
</feature>
<dbReference type="Proteomes" id="UP001225596">
    <property type="component" value="Unassembled WGS sequence"/>
</dbReference>
<keyword evidence="2" id="KW-1003">Cell membrane</keyword>
<feature type="transmembrane region" description="Helical" evidence="6">
    <location>
        <begin position="261"/>
        <end position="286"/>
    </location>
</feature>
<keyword evidence="8" id="KW-1185">Reference proteome</keyword>
<accession>A0ABU1BSK0</accession>
<sequence>MTSSSKTKAAPLNDSTHHSFLHGMTRQQWWPWAKRVAKIAFFVLVAYLIISQARQVDWGSVLSAMRAYPLQTLLIAAGLAYASYALYSCFDLLGRYTTGHGLAPGKVMTITFISYAFNLNFGSLIGGVAFRYRLYARLGLEAATTTRVLFLSMLTNWLGYILLAGLAFWLRPFALPPDWKLDISGLRILGMALVATAFAYLLLCAFAKRRDWTIKGHEISLPSIRFALLQFAMSSVNWLLISATVFMLLGQKIPFTTVLGVMLVAAIAGVITHVPAGLGVLEAVFVALLSHQVPKHELLAALLTYRAIYYIAPLIVATVVYLLVEARAKSMAAPATK</sequence>
<gene>
    <name evidence="7" type="ORF">Q8A64_16265</name>
</gene>
<dbReference type="PANTHER" id="PTHR39087:SF2">
    <property type="entry name" value="UPF0104 MEMBRANE PROTEIN MJ1595"/>
    <property type="match status" value="1"/>
</dbReference>
<name>A0ABU1BSK0_9BURK</name>
<keyword evidence="3 6" id="KW-0812">Transmembrane</keyword>
<feature type="transmembrane region" description="Helical" evidence="6">
    <location>
        <begin position="107"/>
        <end position="128"/>
    </location>
</feature>
<protein>
    <submittedName>
        <fullName evidence="7">Lysylphosphatidylglycerol synthase domain-containing protein</fullName>
    </submittedName>
</protein>
<proteinExistence type="predicted"/>
<reference evidence="7 8" key="1">
    <citation type="submission" date="2023-08" db="EMBL/GenBank/DDBJ databases">
        <title>Oxalobacteraceae gen .nov., isolated from river sludge outside the plant.</title>
        <authorList>
            <person name="Zhao S.Y."/>
        </authorList>
    </citation>
    <scope>NUCLEOTIDE SEQUENCE [LARGE SCALE GENOMIC DNA]</scope>
    <source>
        <strain evidence="7 8">R-40</strain>
    </source>
</reference>
<keyword evidence="4 6" id="KW-1133">Transmembrane helix</keyword>
<comment type="caution">
    <text evidence="7">The sequence shown here is derived from an EMBL/GenBank/DDBJ whole genome shotgun (WGS) entry which is preliminary data.</text>
</comment>
<dbReference type="EMBL" id="JAUYVH010000014">
    <property type="protein sequence ID" value="MDQ9171970.1"/>
    <property type="molecule type" value="Genomic_DNA"/>
</dbReference>
<evidence type="ECO:0000313" key="8">
    <source>
        <dbReference type="Proteomes" id="UP001225596"/>
    </source>
</evidence>
<feature type="transmembrane region" description="Helical" evidence="6">
    <location>
        <begin position="148"/>
        <end position="168"/>
    </location>
</feature>
<dbReference type="PANTHER" id="PTHR39087">
    <property type="entry name" value="UPF0104 MEMBRANE PROTEIN MJ1595"/>
    <property type="match status" value="1"/>
</dbReference>
<dbReference type="InterPro" id="IPR022791">
    <property type="entry name" value="L-PG_synthase/AglD"/>
</dbReference>
<evidence type="ECO:0000256" key="4">
    <source>
        <dbReference type="ARBA" id="ARBA00022989"/>
    </source>
</evidence>
<evidence type="ECO:0000256" key="3">
    <source>
        <dbReference type="ARBA" id="ARBA00022692"/>
    </source>
</evidence>
<dbReference type="Pfam" id="PF03706">
    <property type="entry name" value="LPG_synthase_TM"/>
    <property type="match status" value="1"/>
</dbReference>
<evidence type="ECO:0000313" key="7">
    <source>
        <dbReference type="EMBL" id="MDQ9171970.1"/>
    </source>
</evidence>
<feature type="transmembrane region" description="Helical" evidence="6">
    <location>
        <begin position="307"/>
        <end position="324"/>
    </location>
</feature>
<evidence type="ECO:0000256" key="6">
    <source>
        <dbReference type="SAM" id="Phobius"/>
    </source>
</evidence>